<dbReference type="AlphaFoldDB" id="A0A5A8F482"/>
<dbReference type="Proteomes" id="UP000322876">
    <property type="component" value="Unassembled WGS sequence"/>
</dbReference>
<keyword evidence="3" id="KW-0472">Membrane</keyword>
<dbReference type="PANTHER" id="PTHR30604">
    <property type="entry name" value="PROTEIN TRANSPORT PROTEIN HOFQ"/>
    <property type="match status" value="1"/>
</dbReference>
<dbReference type="Pfam" id="PF00263">
    <property type="entry name" value="Secretin"/>
    <property type="match status" value="1"/>
</dbReference>
<feature type="domain" description="NolW-like" evidence="7">
    <location>
        <begin position="112"/>
        <end position="170"/>
    </location>
</feature>
<dbReference type="GO" id="GO:0009306">
    <property type="term" value="P:protein secretion"/>
    <property type="evidence" value="ECO:0007669"/>
    <property type="project" value="InterPro"/>
</dbReference>
<dbReference type="Pfam" id="PF03958">
    <property type="entry name" value="Secretin_N"/>
    <property type="match status" value="1"/>
</dbReference>
<name>A0A5A8F482_9BACT</name>
<dbReference type="RefSeq" id="WP_149267023.1">
    <property type="nucleotide sequence ID" value="NZ_VFJB01000008.1"/>
</dbReference>
<dbReference type="Gene3D" id="3.30.1370.120">
    <property type="match status" value="1"/>
</dbReference>
<evidence type="ECO:0000256" key="2">
    <source>
        <dbReference type="ARBA" id="ARBA00022729"/>
    </source>
</evidence>
<proteinExistence type="inferred from homology"/>
<sequence>MWVKIKSLIIILIFTSIVYAVNLEKEISVNFKGADIKDVIITLSKLSDTNVILPKNISGSVTLHLENIPLKEVFDNIARQFNLSYEMKNNIIYFYSTGIKENNIIPLVDYFYSPKNINLNDLVKILNNFKSERGKIVVDKYSGTLIITDTKESIEKIKYYISKIDVPIKQVMIEAKIVEISKTGSRELGIQWSANTNINSTNINFPNTITIGGGTTTGYMVNLPVTDPTGSLSILLGNYSGSFILDAKLQALEQEGLAKIVSQPKIVTLNNKEAKIESGFEFHYKVIGNDDTDVKSDEAKLSLTVTPQVTPDNNILLKIVVDKSELDFSRTVDGYPLKYTRKAETFVKLKDGETTVIGGLVQEKKSKSVSSVPGLSKIPLIGWLFKSKSNTNDLNDLVIFITPKILKE</sequence>
<comment type="caution">
    <text evidence="8">The sequence shown here is derived from an EMBL/GenBank/DDBJ whole genome shotgun (WGS) entry which is preliminary data.</text>
</comment>
<dbReference type="InterPro" id="IPR005644">
    <property type="entry name" value="NolW-like"/>
</dbReference>
<evidence type="ECO:0000313" key="8">
    <source>
        <dbReference type="EMBL" id="KAA0257350.1"/>
    </source>
</evidence>
<evidence type="ECO:0000256" key="4">
    <source>
        <dbReference type="RuleBase" id="RU004003"/>
    </source>
</evidence>
<dbReference type="InterPro" id="IPR038591">
    <property type="entry name" value="NolW-like_sf"/>
</dbReference>
<dbReference type="OrthoDB" id="9775455at2"/>
<keyword evidence="9" id="KW-1185">Reference proteome</keyword>
<comment type="similarity">
    <text evidence="4">Belongs to the bacterial secretin family.</text>
</comment>
<comment type="subcellular location">
    <subcellularLocation>
        <location evidence="5">Cell outer membrane</location>
    </subcellularLocation>
    <subcellularLocation>
        <location evidence="1">Membrane</location>
    </subcellularLocation>
</comment>
<accession>A0A5A8F482</accession>
<dbReference type="PRINTS" id="PR00811">
    <property type="entry name" value="BCTERIALGSPD"/>
</dbReference>
<dbReference type="InterPro" id="IPR001775">
    <property type="entry name" value="GspD/PilQ"/>
</dbReference>
<evidence type="ECO:0000256" key="5">
    <source>
        <dbReference type="RuleBase" id="RU004004"/>
    </source>
</evidence>
<dbReference type="InterPro" id="IPR004846">
    <property type="entry name" value="T2SS/T3SS_dom"/>
</dbReference>
<evidence type="ECO:0000313" key="9">
    <source>
        <dbReference type="Proteomes" id="UP000322876"/>
    </source>
</evidence>
<dbReference type="InterPro" id="IPR051808">
    <property type="entry name" value="Type_IV_pilus_biogenesis"/>
</dbReference>
<protein>
    <submittedName>
        <fullName evidence="8">Uncharacterized protein</fullName>
    </submittedName>
</protein>
<feature type="domain" description="Type II/III secretion system secretin-like" evidence="6">
    <location>
        <begin position="251"/>
        <end position="407"/>
    </location>
</feature>
<gene>
    <name evidence="8" type="ORF">FHQ18_09900</name>
</gene>
<organism evidence="8 9">
    <name type="scientific">Deferribacter autotrophicus</name>
    <dbReference type="NCBI Taxonomy" id="500465"/>
    <lineage>
        <taxon>Bacteria</taxon>
        <taxon>Pseudomonadati</taxon>
        <taxon>Deferribacterota</taxon>
        <taxon>Deferribacteres</taxon>
        <taxon>Deferribacterales</taxon>
        <taxon>Deferribacteraceae</taxon>
        <taxon>Deferribacter</taxon>
    </lineage>
</organism>
<dbReference type="Gene3D" id="3.30.1370.130">
    <property type="match status" value="1"/>
</dbReference>
<dbReference type="PANTHER" id="PTHR30604:SF1">
    <property type="entry name" value="DNA UTILIZATION PROTEIN HOFQ"/>
    <property type="match status" value="1"/>
</dbReference>
<dbReference type="EMBL" id="VFJB01000008">
    <property type="protein sequence ID" value="KAA0257350.1"/>
    <property type="molecule type" value="Genomic_DNA"/>
</dbReference>
<reference evidence="8 9" key="1">
    <citation type="submission" date="2019-06" db="EMBL/GenBank/DDBJ databases">
        <title>Genomic insights into carbon and energy metabolism of Deferribacter autotrophicus revealed new metabolic traits in the phylum Deferribacteres.</title>
        <authorList>
            <person name="Slobodkin A.I."/>
            <person name="Slobodkina G.B."/>
            <person name="Allioux M."/>
            <person name="Alain K."/>
            <person name="Jebbar M."/>
            <person name="Shadrin V."/>
            <person name="Kublanov I.V."/>
            <person name="Toshchakov S.V."/>
            <person name="Bonch-Osmolovskaya E.A."/>
        </authorList>
    </citation>
    <scope>NUCLEOTIDE SEQUENCE [LARGE SCALE GENOMIC DNA]</scope>
    <source>
        <strain evidence="8 9">SL50</strain>
    </source>
</reference>
<evidence type="ECO:0000259" key="6">
    <source>
        <dbReference type="Pfam" id="PF00263"/>
    </source>
</evidence>
<keyword evidence="2" id="KW-0732">Signal</keyword>
<keyword evidence="5" id="KW-0813">Transport</keyword>
<evidence type="ECO:0000256" key="3">
    <source>
        <dbReference type="ARBA" id="ARBA00023136"/>
    </source>
</evidence>
<dbReference type="PRINTS" id="PR01032">
    <property type="entry name" value="PHAGEIV"/>
</dbReference>
<dbReference type="GO" id="GO:0009279">
    <property type="term" value="C:cell outer membrane"/>
    <property type="evidence" value="ECO:0007669"/>
    <property type="project" value="UniProtKB-SubCell"/>
</dbReference>
<evidence type="ECO:0000256" key="1">
    <source>
        <dbReference type="ARBA" id="ARBA00004370"/>
    </source>
</evidence>
<evidence type="ECO:0000259" key="7">
    <source>
        <dbReference type="Pfam" id="PF03958"/>
    </source>
</evidence>